<accession>A0ABD2DUQ9</accession>
<dbReference type="SMART" id="SM00349">
    <property type="entry name" value="KRAB"/>
    <property type="match status" value="1"/>
</dbReference>
<dbReference type="SUPFAM" id="SSF109640">
    <property type="entry name" value="KRAB domain (Kruppel-associated box)"/>
    <property type="match status" value="1"/>
</dbReference>
<organism evidence="2 3">
    <name type="scientific">Daubentonia madagascariensis</name>
    <name type="common">Aye-aye</name>
    <name type="synonym">Sciurus madagascariensis</name>
    <dbReference type="NCBI Taxonomy" id="31869"/>
    <lineage>
        <taxon>Eukaryota</taxon>
        <taxon>Metazoa</taxon>
        <taxon>Chordata</taxon>
        <taxon>Craniata</taxon>
        <taxon>Vertebrata</taxon>
        <taxon>Euteleostomi</taxon>
        <taxon>Mammalia</taxon>
        <taxon>Eutheria</taxon>
        <taxon>Euarchontoglires</taxon>
        <taxon>Primates</taxon>
        <taxon>Strepsirrhini</taxon>
        <taxon>Chiromyiformes</taxon>
        <taxon>Daubentoniidae</taxon>
        <taxon>Daubentonia</taxon>
    </lineage>
</organism>
<evidence type="ECO:0000313" key="3">
    <source>
        <dbReference type="Proteomes" id="UP001610411"/>
    </source>
</evidence>
<dbReference type="PROSITE" id="PS50805">
    <property type="entry name" value="KRAB"/>
    <property type="match status" value="1"/>
</dbReference>
<dbReference type="InterPro" id="IPR036051">
    <property type="entry name" value="KRAB_dom_sf"/>
</dbReference>
<sequence>ELLTFRDVTIEFSPEEWACLDPSQWNLYRDVMLENYRNLVSL</sequence>
<protein>
    <submittedName>
        <fullName evidence="2">Zinc finger protein 85 isoform b</fullName>
    </submittedName>
</protein>
<dbReference type="CDD" id="cd07765">
    <property type="entry name" value="KRAB_A-box"/>
    <property type="match status" value="1"/>
</dbReference>
<gene>
    <name evidence="2" type="ORF">WCI35_018562</name>
</gene>
<feature type="domain" description="KRAB" evidence="1">
    <location>
        <begin position="3"/>
        <end position="42"/>
    </location>
</feature>
<name>A0ABD2DUQ9_DAUMA</name>
<dbReference type="PANTHER" id="PTHR23232:SF158">
    <property type="entry name" value="KRAB DOMAIN-CONTAINING PROTEIN 5"/>
    <property type="match status" value="1"/>
</dbReference>
<keyword evidence="3" id="KW-1185">Reference proteome</keyword>
<reference evidence="2 3" key="1">
    <citation type="journal article" date="2024" name="G3 (Bethesda)">
        <title>A hybrid genome assembly of the endangered aye-aye (Daubentonia madagascariensis).</title>
        <authorList>
            <person name="Versoza C.J."/>
            <person name="Pfeifer S.P."/>
        </authorList>
    </citation>
    <scope>NUCLEOTIDE SEQUENCE [LARGE SCALE GENOMIC DNA]</scope>
    <source>
        <strain evidence="2">6821</strain>
    </source>
</reference>
<evidence type="ECO:0000313" key="2">
    <source>
        <dbReference type="EMBL" id="KAL2770525.1"/>
    </source>
</evidence>
<dbReference type="InterPro" id="IPR001909">
    <property type="entry name" value="KRAB"/>
</dbReference>
<dbReference type="Pfam" id="PF01352">
    <property type="entry name" value="KRAB"/>
    <property type="match status" value="1"/>
</dbReference>
<comment type="caution">
    <text evidence="2">The sequence shown here is derived from an EMBL/GenBank/DDBJ whole genome shotgun (WGS) entry which is preliminary data.</text>
</comment>
<dbReference type="AlphaFoldDB" id="A0ABD2DUQ9"/>
<dbReference type="Proteomes" id="UP001610411">
    <property type="component" value="Unassembled WGS sequence"/>
</dbReference>
<feature type="non-terminal residue" evidence="2">
    <location>
        <position position="42"/>
    </location>
</feature>
<evidence type="ECO:0000259" key="1">
    <source>
        <dbReference type="PROSITE" id="PS50805"/>
    </source>
</evidence>
<proteinExistence type="predicted"/>
<feature type="non-terminal residue" evidence="2">
    <location>
        <position position="1"/>
    </location>
</feature>
<dbReference type="PANTHER" id="PTHR23232">
    <property type="entry name" value="KRAB DOMAIN C2H2 ZINC FINGER"/>
    <property type="match status" value="1"/>
</dbReference>
<dbReference type="EMBL" id="JBFSEQ010000007">
    <property type="protein sequence ID" value="KAL2770525.1"/>
    <property type="molecule type" value="Genomic_DNA"/>
</dbReference>
<dbReference type="InterPro" id="IPR050169">
    <property type="entry name" value="Krueppel_C2H2_ZnF"/>
</dbReference>
<dbReference type="Gene3D" id="6.10.140.140">
    <property type="match status" value="1"/>
</dbReference>